<evidence type="ECO:0000313" key="2">
    <source>
        <dbReference type="Proteomes" id="UP001396334"/>
    </source>
</evidence>
<dbReference type="InterPro" id="IPR039620">
    <property type="entry name" value="BKI1/MAKR1/3/4"/>
</dbReference>
<comment type="caution">
    <text evidence="1">The sequence shown here is derived from an EMBL/GenBank/DDBJ whole genome shotgun (WGS) entry which is preliminary data.</text>
</comment>
<organism evidence="1 2">
    <name type="scientific">Hibiscus sabdariffa</name>
    <name type="common">roselle</name>
    <dbReference type="NCBI Taxonomy" id="183260"/>
    <lineage>
        <taxon>Eukaryota</taxon>
        <taxon>Viridiplantae</taxon>
        <taxon>Streptophyta</taxon>
        <taxon>Embryophyta</taxon>
        <taxon>Tracheophyta</taxon>
        <taxon>Spermatophyta</taxon>
        <taxon>Magnoliopsida</taxon>
        <taxon>eudicotyledons</taxon>
        <taxon>Gunneridae</taxon>
        <taxon>Pentapetalae</taxon>
        <taxon>rosids</taxon>
        <taxon>malvids</taxon>
        <taxon>Malvales</taxon>
        <taxon>Malvaceae</taxon>
        <taxon>Malvoideae</taxon>
        <taxon>Hibiscus</taxon>
    </lineage>
</organism>
<keyword evidence="2" id="KW-1185">Reference proteome</keyword>
<proteinExistence type="predicted"/>
<dbReference type="PANTHER" id="PTHR33312:SF5">
    <property type="entry name" value="MEMBRANE-ASSOCIATED KINASE REGULATOR 4-RELATED"/>
    <property type="match status" value="1"/>
</dbReference>
<evidence type="ECO:0008006" key="3">
    <source>
        <dbReference type="Google" id="ProtNLM"/>
    </source>
</evidence>
<name>A0ABR2THR3_9ROSI</name>
<dbReference type="EMBL" id="JBBPBN010000005">
    <property type="protein sequence ID" value="KAK9037031.1"/>
    <property type="molecule type" value="Genomic_DNA"/>
</dbReference>
<reference evidence="1 2" key="1">
    <citation type="journal article" date="2024" name="G3 (Bethesda)">
        <title>Genome assembly of Hibiscus sabdariffa L. provides insights into metabolisms of medicinal natural products.</title>
        <authorList>
            <person name="Kim T."/>
        </authorList>
    </citation>
    <scope>NUCLEOTIDE SEQUENCE [LARGE SCALE GENOMIC DNA]</scope>
    <source>
        <strain evidence="1">TK-2024</strain>
        <tissue evidence="1">Old leaves</tissue>
    </source>
</reference>
<gene>
    <name evidence="1" type="ORF">V6N11_021953</name>
</gene>
<sequence>MAIKLEDDDDYIDMELSSIYSKSISSREFEFQMSSISMEKEPTNSPADDLFYKGKLLPLHLPPRLEMVRRLLQNSINEGEVDTTISPCQCVEEEHSTEVGNGEIHPKRSWVKRLKLMKQSSIGSKLKAYSRVYLRSLFGNKSTKKSPVAVEHNRTSFYSSPSSNQHLQILKRSNSVNAEMESPIQGAIAHCKQSQAHHWIRSRKTMSEVGFYSFSAQEPHICRG</sequence>
<dbReference type="PANTHER" id="PTHR33312">
    <property type="entry name" value="MEMBRANE-ASSOCIATED KINASE REGULATOR 4-RELATED"/>
    <property type="match status" value="1"/>
</dbReference>
<evidence type="ECO:0000313" key="1">
    <source>
        <dbReference type="EMBL" id="KAK9037031.1"/>
    </source>
</evidence>
<protein>
    <recommendedName>
        <fullName evidence="3">Membrane-associated kinase regulator 4</fullName>
    </recommendedName>
</protein>
<accession>A0ABR2THR3</accession>
<dbReference type="Proteomes" id="UP001396334">
    <property type="component" value="Unassembled WGS sequence"/>
</dbReference>